<dbReference type="SMART" id="SM00389">
    <property type="entry name" value="HOX"/>
    <property type="match status" value="1"/>
</dbReference>
<dbReference type="GO" id="GO:0000977">
    <property type="term" value="F:RNA polymerase II transcription regulatory region sequence-specific DNA binding"/>
    <property type="evidence" value="ECO:0007669"/>
    <property type="project" value="TreeGrafter"/>
</dbReference>
<dbReference type="FunFam" id="1.10.10.60:FF:000551">
    <property type="entry name" value="Predicted protein"/>
    <property type="match status" value="1"/>
</dbReference>
<evidence type="ECO:0000256" key="1">
    <source>
        <dbReference type="ARBA" id="ARBA00005733"/>
    </source>
</evidence>
<dbReference type="AlphaFoldDB" id="A0A6P8HEX2"/>
<dbReference type="InterPro" id="IPR052488">
    <property type="entry name" value="DMBX_homeobox"/>
</dbReference>
<evidence type="ECO:0000256" key="3">
    <source>
        <dbReference type="ARBA" id="ARBA00023155"/>
    </source>
</evidence>
<dbReference type="CDD" id="cd00086">
    <property type="entry name" value="homeodomain"/>
    <property type="match status" value="1"/>
</dbReference>
<dbReference type="RefSeq" id="XP_031553558.1">
    <property type="nucleotide sequence ID" value="XM_031697698.1"/>
</dbReference>
<sequence>MKVLKAEVMAKTPSNSEFSIDSILKGTKSERLPSSHEALMLAEKMADIILKVADGRKIRRTRTTFNQFQLETLERAFCRTHYPDVLLREQLALYTNLPESRIQVWFKNRRAKYRKAKEALSHSSIGDKNEDENAIDKTIQTPLPDSTVSSQPPPKETEYIFLDKTKDFLRAAHDQPIRPTPIHTSAPIYGYPYTTMDPWGFSMDWPYHGNRILAYHQQTSSY</sequence>
<dbReference type="RefSeq" id="XP_031553557.1">
    <property type="nucleotide sequence ID" value="XM_031697697.1"/>
</dbReference>
<dbReference type="KEGG" id="aten:116290623"/>
<gene>
    <name evidence="9 10 11" type="primary">LOC116290623</name>
</gene>
<dbReference type="Gene3D" id="1.10.10.60">
    <property type="entry name" value="Homeodomain-like"/>
    <property type="match status" value="1"/>
</dbReference>
<dbReference type="Proteomes" id="UP000515163">
    <property type="component" value="Unplaced"/>
</dbReference>
<organism evidence="8 11">
    <name type="scientific">Actinia tenebrosa</name>
    <name type="common">Australian red waratah sea anemone</name>
    <dbReference type="NCBI Taxonomy" id="6105"/>
    <lineage>
        <taxon>Eukaryota</taxon>
        <taxon>Metazoa</taxon>
        <taxon>Cnidaria</taxon>
        <taxon>Anthozoa</taxon>
        <taxon>Hexacorallia</taxon>
        <taxon>Actiniaria</taxon>
        <taxon>Actiniidae</taxon>
        <taxon>Actinia</taxon>
    </lineage>
</organism>
<evidence type="ECO:0000313" key="9">
    <source>
        <dbReference type="RefSeq" id="XP_031553556.1"/>
    </source>
</evidence>
<keyword evidence="2 5" id="KW-0238">DNA-binding</keyword>
<dbReference type="PANTHER" id="PTHR46639:SF2">
    <property type="entry name" value="DIENCEPHALON_MESENCEPHALON HOMEOBOX PROTEIN 1"/>
    <property type="match status" value="1"/>
</dbReference>
<dbReference type="InterPro" id="IPR017970">
    <property type="entry name" value="Homeobox_CS"/>
</dbReference>
<dbReference type="PROSITE" id="PS00027">
    <property type="entry name" value="HOMEOBOX_1"/>
    <property type="match status" value="1"/>
</dbReference>
<dbReference type="GeneID" id="116290623"/>
<dbReference type="GO" id="GO:0000981">
    <property type="term" value="F:DNA-binding transcription factor activity, RNA polymerase II-specific"/>
    <property type="evidence" value="ECO:0007669"/>
    <property type="project" value="InterPro"/>
</dbReference>
<dbReference type="SUPFAM" id="SSF46689">
    <property type="entry name" value="Homeodomain-like"/>
    <property type="match status" value="1"/>
</dbReference>
<dbReference type="PANTHER" id="PTHR46639">
    <property type="entry name" value="DIENCEPHALON/MESENCEPHALON HOMEOBOX PROTEIN 1"/>
    <property type="match status" value="1"/>
</dbReference>
<evidence type="ECO:0000313" key="10">
    <source>
        <dbReference type="RefSeq" id="XP_031553557.1"/>
    </source>
</evidence>
<dbReference type="OrthoDB" id="6159439at2759"/>
<dbReference type="InterPro" id="IPR001356">
    <property type="entry name" value="HD"/>
</dbReference>
<comment type="subcellular location">
    <subcellularLocation>
        <location evidence="5 6">Nucleus</location>
    </subcellularLocation>
</comment>
<evidence type="ECO:0000256" key="4">
    <source>
        <dbReference type="ARBA" id="ARBA00023242"/>
    </source>
</evidence>
<dbReference type="PROSITE" id="PS50071">
    <property type="entry name" value="HOMEOBOX_2"/>
    <property type="match status" value="1"/>
</dbReference>
<keyword evidence="4 5" id="KW-0539">Nucleus</keyword>
<evidence type="ECO:0000313" key="8">
    <source>
        <dbReference type="Proteomes" id="UP000515163"/>
    </source>
</evidence>
<keyword evidence="8" id="KW-1185">Reference proteome</keyword>
<keyword evidence="3 5" id="KW-0371">Homeobox</keyword>
<evidence type="ECO:0000313" key="11">
    <source>
        <dbReference type="RefSeq" id="XP_031553558.1"/>
    </source>
</evidence>
<dbReference type="InterPro" id="IPR009057">
    <property type="entry name" value="Homeodomain-like_sf"/>
</dbReference>
<dbReference type="Pfam" id="PF00046">
    <property type="entry name" value="Homeodomain"/>
    <property type="match status" value="1"/>
</dbReference>
<dbReference type="RefSeq" id="XP_031553556.1">
    <property type="nucleotide sequence ID" value="XM_031697696.1"/>
</dbReference>
<evidence type="ECO:0000256" key="6">
    <source>
        <dbReference type="RuleBase" id="RU000682"/>
    </source>
</evidence>
<evidence type="ECO:0000256" key="2">
    <source>
        <dbReference type="ARBA" id="ARBA00023125"/>
    </source>
</evidence>
<name>A0A6P8HEX2_ACTTE</name>
<evidence type="ECO:0000259" key="7">
    <source>
        <dbReference type="PROSITE" id="PS50071"/>
    </source>
</evidence>
<accession>A0A6P8HEX2</accession>
<feature type="domain" description="Homeobox" evidence="7">
    <location>
        <begin position="56"/>
        <end position="116"/>
    </location>
</feature>
<dbReference type="GO" id="GO:0005634">
    <property type="term" value="C:nucleus"/>
    <property type="evidence" value="ECO:0007669"/>
    <property type="project" value="UniProtKB-SubCell"/>
</dbReference>
<protein>
    <submittedName>
        <fullName evidence="9 10">Diencephalon/mesencephalon homeobox protein 1-like isoform X1</fullName>
    </submittedName>
</protein>
<comment type="similarity">
    <text evidence="1">Belongs to the paired homeobox family.</text>
</comment>
<reference evidence="9 10" key="1">
    <citation type="submission" date="2025-04" db="UniProtKB">
        <authorList>
            <consortium name="RefSeq"/>
        </authorList>
    </citation>
    <scope>IDENTIFICATION</scope>
    <source>
        <tissue evidence="9 10">Tentacle</tissue>
    </source>
</reference>
<evidence type="ECO:0000256" key="5">
    <source>
        <dbReference type="PROSITE-ProRule" id="PRU00108"/>
    </source>
</evidence>
<proteinExistence type="inferred from homology"/>
<feature type="DNA-binding region" description="Homeobox" evidence="5">
    <location>
        <begin position="58"/>
        <end position="117"/>
    </location>
</feature>